<dbReference type="RefSeq" id="WP_023265271.1">
    <property type="nucleotide sequence ID" value="NZ_BSOL01000008.1"/>
</dbReference>
<dbReference type="GO" id="GO:0006935">
    <property type="term" value="P:chemotaxis"/>
    <property type="evidence" value="ECO:0007669"/>
    <property type="project" value="UniProtKB-UniRule"/>
</dbReference>
<keyword evidence="1 3" id="KW-0145">Chemotaxis</keyword>
<dbReference type="AlphaFoldDB" id="A0A5B8QY34"/>
<dbReference type="EC" id="3.5.1.44" evidence="3"/>
<comment type="function">
    <text evidence="3">Probably deamidates glutamine residues to glutamate on methyl-accepting chemotaxis receptors (MCPs), playing an important role in chemotaxis.</text>
</comment>
<accession>A0A5B8QY34</accession>
<evidence type="ECO:0000313" key="5">
    <source>
        <dbReference type="Proteomes" id="UP000321124"/>
    </source>
</evidence>
<dbReference type="InterPro" id="IPR038592">
    <property type="entry name" value="CheD-like_sf"/>
</dbReference>
<comment type="catalytic activity">
    <reaction evidence="3">
        <text>L-glutaminyl-[protein] + H2O = L-glutamyl-[protein] + NH4(+)</text>
        <dbReference type="Rhea" id="RHEA:16441"/>
        <dbReference type="Rhea" id="RHEA-COMP:10207"/>
        <dbReference type="Rhea" id="RHEA-COMP:10208"/>
        <dbReference type="ChEBI" id="CHEBI:15377"/>
        <dbReference type="ChEBI" id="CHEBI:28938"/>
        <dbReference type="ChEBI" id="CHEBI:29973"/>
        <dbReference type="ChEBI" id="CHEBI:30011"/>
        <dbReference type="EC" id="3.5.1.44"/>
    </reaction>
</comment>
<organism evidence="4 5">
    <name type="scientific">Shewanella decolorationis</name>
    <dbReference type="NCBI Taxonomy" id="256839"/>
    <lineage>
        <taxon>Bacteria</taxon>
        <taxon>Pseudomonadati</taxon>
        <taxon>Pseudomonadota</taxon>
        <taxon>Gammaproteobacteria</taxon>
        <taxon>Alteromonadales</taxon>
        <taxon>Shewanellaceae</taxon>
        <taxon>Shewanella</taxon>
    </lineage>
</organism>
<dbReference type="SUPFAM" id="SSF64438">
    <property type="entry name" value="CNF1/YfiH-like putative cysteine hydrolases"/>
    <property type="match status" value="1"/>
</dbReference>
<reference evidence="4 5" key="1">
    <citation type="journal article" date="2019" name="Ecotoxicol. Environ. Saf.">
        <title>Microbial characterization of heavy metal resistant bacterial strains isolated from an electroplating wastewater treatment plant.</title>
        <authorList>
            <person name="Cai X."/>
            <person name="Zheng X."/>
            <person name="Zhang D."/>
            <person name="Iqbal W."/>
            <person name="Liu C."/>
            <person name="Yang B."/>
            <person name="Zhao X."/>
            <person name="Lu X."/>
            <person name="Mao Y."/>
        </authorList>
    </citation>
    <scope>NUCLEOTIDE SEQUENCE [LARGE SCALE GENOMIC DNA]</scope>
    <source>
        <strain evidence="4 5">Ni1-3</strain>
    </source>
</reference>
<dbReference type="CDD" id="cd16352">
    <property type="entry name" value="CheD"/>
    <property type="match status" value="1"/>
</dbReference>
<protein>
    <recommendedName>
        <fullName evidence="3">Probable chemoreceptor glutamine deamidase CheD</fullName>
        <ecNumber evidence="3">3.5.1.44</ecNumber>
    </recommendedName>
</protein>
<dbReference type="PANTHER" id="PTHR35147:SF3">
    <property type="entry name" value="CHEMORECEPTOR GLUTAMINE DEAMIDASE CHED 1-RELATED"/>
    <property type="match status" value="1"/>
</dbReference>
<comment type="similarity">
    <text evidence="3">Belongs to the CheD family.</text>
</comment>
<dbReference type="Gene3D" id="3.30.1330.200">
    <property type="match status" value="1"/>
</dbReference>
<dbReference type="GO" id="GO:0050568">
    <property type="term" value="F:protein-glutamine glutaminase activity"/>
    <property type="evidence" value="ECO:0007669"/>
    <property type="project" value="UniProtKB-UniRule"/>
</dbReference>
<dbReference type="InterPro" id="IPR005659">
    <property type="entry name" value="Chemorcpt_Glu_NH3ase_CheD"/>
</dbReference>
<evidence type="ECO:0000256" key="3">
    <source>
        <dbReference type="HAMAP-Rule" id="MF_01440"/>
    </source>
</evidence>
<name>A0A5B8QY34_9GAMM</name>
<evidence type="ECO:0000313" key="4">
    <source>
        <dbReference type="EMBL" id="QDZ90886.1"/>
    </source>
</evidence>
<dbReference type="OrthoDB" id="9807202at2"/>
<gene>
    <name evidence="3" type="primary">cheD</name>
    <name evidence="4" type="ORF">D0436_10615</name>
</gene>
<dbReference type="KEGG" id="sdeo:D0436_10615"/>
<sequence length="204" mass="23112">MGRIEFNQRNVIMIGPGQHYATAKNEVIKTLLGSCVAVCLFDPKAEVIGMNHFLLAADRRKVTQFLDSRAGYYGVHAMEILINAMLKLGAQRQYLQSKIFGGANVLSLCADNILNHYDIGGMNIDFVRQFLKREQIPIVSEDLGGHSGRIIYFDPTDFSVYRSLIENKYEEIVSLQDEEYRYFNQASEDIHSAGVPVVIWQDTE</sequence>
<dbReference type="Pfam" id="PF03975">
    <property type="entry name" value="CheD"/>
    <property type="match status" value="1"/>
</dbReference>
<dbReference type="Proteomes" id="UP000321124">
    <property type="component" value="Chromosome"/>
</dbReference>
<dbReference type="PANTHER" id="PTHR35147">
    <property type="entry name" value="CHEMORECEPTOR GLUTAMINE DEAMIDASE CHED-RELATED"/>
    <property type="match status" value="1"/>
</dbReference>
<dbReference type="InterPro" id="IPR011324">
    <property type="entry name" value="Cytotoxic_necrot_fac-like_cat"/>
</dbReference>
<evidence type="ECO:0000256" key="2">
    <source>
        <dbReference type="ARBA" id="ARBA00022801"/>
    </source>
</evidence>
<evidence type="ECO:0000256" key="1">
    <source>
        <dbReference type="ARBA" id="ARBA00022500"/>
    </source>
</evidence>
<proteinExistence type="inferred from homology"/>
<dbReference type="HAMAP" id="MF_01440">
    <property type="entry name" value="CheD"/>
    <property type="match status" value="1"/>
</dbReference>
<keyword evidence="2 3" id="KW-0378">Hydrolase</keyword>
<dbReference type="EMBL" id="CP031775">
    <property type="protein sequence ID" value="QDZ90886.1"/>
    <property type="molecule type" value="Genomic_DNA"/>
</dbReference>